<dbReference type="Pfam" id="PF16573">
    <property type="entry name" value="CLP1_N"/>
    <property type="match status" value="1"/>
</dbReference>
<dbReference type="GO" id="GO:0005634">
    <property type="term" value="C:nucleus"/>
    <property type="evidence" value="ECO:0007669"/>
    <property type="project" value="TreeGrafter"/>
</dbReference>
<keyword evidence="6" id="KW-1185">Reference proteome</keyword>
<evidence type="ECO:0000313" key="5">
    <source>
        <dbReference type="EnsemblPlants" id="Bo6g013240.1"/>
    </source>
</evidence>
<feature type="domain" description="Clp1 P-loop" evidence="4">
    <location>
        <begin position="99"/>
        <end position="199"/>
    </location>
</feature>
<dbReference type="EnsemblPlants" id="Bo6g013240.1">
    <property type="protein sequence ID" value="Bo6g013240.1"/>
    <property type="gene ID" value="Bo6g013240"/>
</dbReference>
<dbReference type="STRING" id="109376.A0A0D3CP63"/>
<organism evidence="5 6">
    <name type="scientific">Brassica oleracea var. oleracea</name>
    <dbReference type="NCBI Taxonomy" id="109376"/>
    <lineage>
        <taxon>Eukaryota</taxon>
        <taxon>Viridiplantae</taxon>
        <taxon>Streptophyta</taxon>
        <taxon>Embryophyta</taxon>
        <taxon>Tracheophyta</taxon>
        <taxon>Spermatophyta</taxon>
        <taxon>Magnoliopsida</taxon>
        <taxon>eudicotyledons</taxon>
        <taxon>Gunneridae</taxon>
        <taxon>Pentapetalae</taxon>
        <taxon>rosids</taxon>
        <taxon>malvids</taxon>
        <taxon>Brassicales</taxon>
        <taxon>Brassicaceae</taxon>
        <taxon>Brassiceae</taxon>
        <taxon>Brassica</taxon>
    </lineage>
</organism>
<reference evidence="5" key="2">
    <citation type="submission" date="2015-03" db="UniProtKB">
        <authorList>
            <consortium name="EnsemblPlants"/>
        </authorList>
    </citation>
    <scope>IDENTIFICATION</scope>
</reference>
<accession>A0A0D3CP63</accession>
<dbReference type="AlphaFoldDB" id="A0A0D3CP63"/>
<dbReference type="GO" id="GO:0006388">
    <property type="term" value="P:tRNA splicing, via endonucleolytic cleavage and ligation"/>
    <property type="evidence" value="ECO:0007669"/>
    <property type="project" value="TreeGrafter"/>
</dbReference>
<dbReference type="Gene3D" id="3.40.50.300">
    <property type="entry name" value="P-loop containing nucleotide triphosphate hydrolases"/>
    <property type="match status" value="1"/>
</dbReference>
<evidence type="ECO:0000256" key="1">
    <source>
        <dbReference type="ARBA" id="ARBA00022741"/>
    </source>
</evidence>
<keyword evidence="1" id="KW-0547">Nucleotide-binding</keyword>
<sequence length="211" mass="22988">MSYNGASMNPPPTIVAVSTSSKHVKLERETELRIEVSDTPLKLRVVNGTAQTDGTTETDYTADETPMVSYLNVHAILNARRRVAQASESTQGPRVIVVGPEDSGKRTLAMLINWAAKEAWKPTFVDFDVTQGSVSIPGSVAATPIETPLDPVVGFPLDMPLVYYYGHTKPGTNVELYKATVMELGRVLERQFLGNYESRVSGKAGTRRSGM</sequence>
<reference evidence="5 6" key="1">
    <citation type="journal article" date="2014" name="Genome Biol.">
        <title>Transcriptome and methylome profiling reveals relics of genome dominance in the mesopolyploid Brassica oleracea.</title>
        <authorList>
            <person name="Parkin I.A."/>
            <person name="Koh C."/>
            <person name="Tang H."/>
            <person name="Robinson S.J."/>
            <person name="Kagale S."/>
            <person name="Clarke W.E."/>
            <person name="Town C.D."/>
            <person name="Nixon J."/>
            <person name="Krishnakumar V."/>
            <person name="Bidwell S.L."/>
            <person name="Denoeud F."/>
            <person name="Belcram H."/>
            <person name="Links M.G."/>
            <person name="Just J."/>
            <person name="Clarke C."/>
            <person name="Bender T."/>
            <person name="Huebert T."/>
            <person name="Mason A.S."/>
            <person name="Pires J.C."/>
            <person name="Barker G."/>
            <person name="Moore J."/>
            <person name="Walley P.G."/>
            <person name="Manoli S."/>
            <person name="Batley J."/>
            <person name="Edwards D."/>
            <person name="Nelson M.N."/>
            <person name="Wang X."/>
            <person name="Paterson A.H."/>
            <person name="King G."/>
            <person name="Bancroft I."/>
            <person name="Chalhoub B."/>
            <person name="Sharpe A.G."/>
        </authorList>
    </citation>
    <scope>NUCLEOTIDE SEQUENCE</scope>
    <source>
        <strain evidence="5 6">cv. TO1000</strain>
    </source>
</reference>
<dbReference type="InterPro" id="IPR032324">
    <property type="entry name" value="Clp1_N"/>
</dbReference>
<evidence type="ECO:0000256" key="2">
    <source>
        <dbReference type="ARBA" id="ARBA00022840"/>
    </source>
</evidence>
<dbReference type="Proteomes" id="UP000032141">
    <property type="component" value="Chromosome C6"/>
</dbReference>
<dbReference type="Pfam" id="PF16575">
    <property type="entry name" value="CLP1_P"/>
    <property type="match status" value="1"/>
</dbReference>
<dbReference type="InterPro" id="IPR032319">
    <property type="entry name" value="CLP1_P"/>
</dbReference>
<dbReference type="InterPro" id="IPR045116">
    <property type="entry name" value="Clp1/Grc3"/>
</dbReference>
<dbReference type="HOGENOM" id="CLU_1306405_0_0_1"/>
<dbReference type="PANTHER" id="PTHR12755:SF6">
    <property type="entry name" value="POLYRIBONUCLEOTIDE 5'-HYDROXYL-KINASE CLP1"/>
    <property type="match status" value="1"/>
</dbReference>
<protein>
    <submittedName>
        <fullName evidence="5">Uncharacterized protein</fullName>
    </submittedName>
</protein>
<keyword evidence="2" id="KW-0067">ATP-binding</keyword>
<evidence type="ECO:0000259" key="3">
    <source>
        <dbReference type="Pfam" id="PF16573"/>
    </source>
</evidence>
<dbReference type="eggNOG" id="KOG2749">
    <property type="taxonomic scope" value="Eukaryota"/>
</dbReference>
<proteinExistence type="predicted"/>
<dbReference type="GO" id="GO:0051731">
    <property type="term" value="F:polynucleotide 5'-hydroxyl-kinase activity"/>
    <property type="evidence" value="ECO:0007669"/>
    <property type="project" value="InterPro"/>
</dbReference>
<dbReference type="Gramene" id="Bo6g013240.1">
    <property type="protein sequence ID" value="Bo6g013240.1"/>
    <property type="gene ID" value="Bo6g013240"/>
</dbReference>
<dbReference type="OMA" id="RECEMRI"/>
<evidence type="ECO:0000313" key="6">
    <source>
        <dbReference type="Proteomes" id="UP000032141"/>
    </source>
</evidence>
<dbReference type="InterPro" id="IPR027417">
    <property type="entry name" value="P-loop_NTPase"/>
</dbReference>
<feature type="domain" description="Clp1 N-terminal" evidence="3">
    <location>
        <begin position="53"/>
        <end position="82"/>
    </location>
</feature>
<dbReference type="PANTHER" id="PTHR12755">
    <property type="entry name" value="CLEAVAGE/POLYADENYLATION FACTOR IA SUBUNIT CLP1P"/>
    <property type="match status" value="1"/>
</dbReference>
<name>A0A0D3CP63_BRAOL</name>
<dbReference type="GO" id="GO:0005524">
    <property type="term" value="F:ATP binding"/>
    <property type="evidence" value="ECO:0007669"/>
    <property type="project" value="UniProtKB-KW"/>
</dbReference>
<evidence type="ECO:0000259" key="4">
    <source>
        <dbReference type="Pfam" id="PF16575"/>
    </source>
</evidence>